<dbReference type="InterPro" id="IPR018000">
    <property type="entry name" value="Neurotransmitter_ion_chnl_CS"/>
</dbReference>
<dbReference type="InterPro" id="IPR006201">
    <property type="entry name" value="Neur_channel"/>
</dbReference>
<dbReference type="CDD" id="cd19051">
    <property type="entry name" value="LGIC_TM_cation"/>
    <property type="match status" value="1"/>
</dbReference>
<dbReference type="AlphaFoldDB" id="A0A9D4BEU6"/>
<evidence type="ECO:0000313" key="9">
    <source>
        <dbReference type="EMBL" id="KAH3692710.1"/>
    </source>
</evidence>
<comment type="subcellular location">
    <subcellularLocation>
        <location evidence="1">Membrane</location>
        <topology evidence="1">Multi-pass membrane protein</topology>
    </subcellularLocation>
</comment>
<reference evidence="9" key="2">
    <citation type="submission" date="2020-11" db="EMBL/GenBank/DDBJ databases">
        <authorList>
            <person name="McCartney M.A."/>
            <person name="Auch B."/>
            <person name="Kono T."/>
            <person name="Mallez S."/>
            <person name="Becker A."/>
            <person name="Gohl D.M."/>
            <person name="Silverstein K.A.T."/>
            <person name="Koren S."/>
            <person name="Bechman K.B."/>
            <person name="Herman A."/>
            <person name="Abrahante J.E."/>
            <person name="Garbe J."/>
        </authorList>
    </citation>
    <scope>NUCLEOTIDE SEQUENCE</scope>
    <source>
        <strain evidence="9">Duluth1</strain>
        <tissue evidence="9">Whole animal</tissue>
    </source>
</reference>
<organism evidence="9 10">
    <name type="scientific">Dreissena polymorpha</name>
    <name type="common">Zebra mussel</name>
    <name type="synonym">Mytilus polymorpha</name>
    <dbReference type="NCBI Taxonomy" id="45954"/>
    <lineage>
        <taxon>Eukaryota</taxon>
        <taxon>Metazoa</taxon>
        <taxon>Spiralia</taxon>
        <taxon>Lophotrochozoa</taxon>
        <taxon>Mollusca</taxon>
        <taxon>Bivalvia</taxon>
        <taxon>Autobranchia</taxon>
        <taxon>Heteroconchia</taxon>
        <taxon>Euheterodonta</taxon>
        <taxon>Imparidentia</taxon>
        <taxon>Neoheterodontei</taxon>
        <taxon>Myida</taxon>
        <taxon>Dreissenoidea</taxon>
        <taxon>Dreissenidae</taxon>
        <taxon>Dreissena</taxon>
    </lineage>
</organism>
<feature type="domain" description="Neurotransmitter-gated ion-channel ligand-binding" evidence="7">
    <location>
        <begin position="28"/>
        <end position="229"/>
    </location>
</feature>
<feature type="chain" id="PRO_5039747606" evidence="5">
    <location>
        <begin position="20"/>
        <end position="424"/>
    </location>
</feature>
<comment type="caution">
    <text evidence="9">The sequence shown here is derived from an EMBL/GenBank/DDBJ whole genome shotgun (WGS) entry which is preliminary data.</text>
</comment>
<evidence type="ECO:0000259" key="8">
    <source>
        <dbReference type="Pfam" id="PF02932"/>
    </source>
</evidence>
<dbReference type="GO" id="GO:0005230">
    <property type="term" value="F:extracellular ligand-gated monoatomic ion channel activity"/>
    <property type="evidence" value="ECO:0007669"/>
    <property type="project" value="InterPro"/>
</dbReference>
<feature type="region of interest" description="Disordered" evidence="6">
    <location>
        <begin position="353"/>
        <end position="374"/>
    </location>
</feature>
<dbReference type="EMBL" id="JAIWYP010000020">
    <property type="protein sequence ID" value="KAH3692710.1"/>
    <property type="molecule type" value="Genomic_DNA"/>
</dbReference>
<name>A0A9D4BEU6_DREPO</name>
<accession>A0A9D4BEU6</accession>
<reference evidence="9" key="1">
    <citation type="journal article" date="2019" name="bioRxiv">
        <title>The Genome of the Zebra Mussel, Dreissena polymorpha: A Resource for Invasive Species Research.</title>
        <authorList>
            <person name="McCartney M.A."/>
            <person name="Auch B."/>
            <person name="Kono T."/>
            <person name="Mallez S."/>
            <person name="Zhang Y."/>
            <person name="Obille A."/>
            <person name="Becker A."/>
            <person name="Abrahante J.E."/>
            <person name="Garbe J."/>
            <person name="Badalamenti J.P."/>
            <person name="Herman A."/>
            <person name="Mangelson H."/>
            <person name="Liachko I."/>
            <person name="Sullivan S."/>
            <person name="Sone E.D."/>
            <person name="Koren S."/>
            <person name="Silverstein K.A.T."/>
            <person name="Beckman K.B."/>
            <person name="Gohl D.M."/>
        </authorList>
    </citation>
    <scope>NUCLEOTIDE SEQUENCE</scope>
    <source>
        <strain evidence="9">Duluth1</strain>
        <tissue evidence="9">Whole animal</tissue>
    </source>
</reference>
<keyword evidence="5" id="KW-0406">Ion transport</keyword>
<proteinExistence type="inferred from homology"/>
<feature type="transmembrane region" description="Helical" evidence="5">
    <location>
        <begin position="294"/>
        <end position="314"/>
    </location>
</feature>
<dbReference type="InterPro" id="IPR006202">
    <property type="entry name" value="Neur_chan_lig-bd"/>
</dbReference>
<evidence type="ECO:0000256" key="3">
    <source>
        <dbReference type="ARBA" id="ARBA00022989"/>
    </source>
</evidence>
<dbReference type="GO" id="GO:0016020">
    <property type="term" value="C:membrane"/>
    <property type="evidence" value="ECO:0007669"/>
    <property type="project" value="UniProtKB-SubCell"/>
</dbReference>
<protein>
    <submittedName>
        <fullName evidence="9">Uncharacterized protein</fullName>
    </submittedName>
</protein>
<feature type="transmembrane region" description="Helical" evidence="5">
    <location>
        <begin position="399"/>
        <end position="420"/>
    </location>
</feature>
<dbReference type="Proteomes" id="UP000828390">
    <property type="component" value="Unassembled WGS sequence"/>
</dbReference>
<evidence type="ECO:0000256" key="1">
    <source>
        <dbReference type="ARBA" id="ARBA00004141"/>
    </source>
</evidence>
<evidence type="ECO:0000256" key="2">
    <source>
        <dbReference type="ARBA" id="ARBA00022692"/>
    </source>
</evidence>
<dbReference type="PRINTS" id="PR00252">
    <property type="entry name" value="NRIONCHANNEL"/>
</dbReference>
<keyword evidence="4 5" id="KW-0472">Membrane</keyword>
<dbReference type="Gene3D" id="1.20.58.390">
    <property type="entry name" value="Neurotransmitter-gated ion-channel transmembrane domain"/>
    <property type="match status" value="1"/>
</dbReference>
<comment type="similarity">
    <text evidence="5">Belongs to the ligand-gated ion channel (TC 1.A.9) family.</text>
</comment>
<evidence type="ECO:0000259" key="7">
    <source>
        <dbReference type="Pfam" id="PF02931"/>
    </source>
</evidence>
<keyword evidence="3 5" id="KW-1133">Transmembrane helix</keyword>
<dbReference type="InterPro" id="IPR038050">
    <property type="entry name" value="Neuro_actylchol_rec"/>
</dbReference>
<feature type="transmembrane region" description="Helical" evidence="5">
    <location>
        <begin position="232"/>
        <end position="254"/>
    </location>
</feature>
<feature type="signal peptide" evidence="5">
    <location>
        <begin position="1"/>
        <end position="19"/>
    </location>
</feature>
<feature type="transmembrane region" description="Helical" evidence="5">
    <location>
        <begin position="260"/>
        <end position="282"/>
    </location>
</feature>
<dbReference type="InterPro" id="IPR006029">
    <property type="entry name" value="Neurotrans-gated_channel_TM"/>
</dbReference>
<evidence type="ECO:0000313" key="10">
    <source>
        <dbReference type="Proteomes" id="UP000828390"/>
    </source>
</evidence>
<evidence type="ECO:0000256" key="5">
    <source>
        <dbReference type="RuleBase" id="RU000687"/>
    </source>
</evidence>
<sequence length="424" mass="47493">MALIIMVLLGLLACDAVGAATIYDTHYLLSNLTKDYNVNVRPAVEQLLPVNVSIQMYLKSIMEFDERQGTLSYTVGFEITWKDYRLMWNSYLYGGVWYLNVPLTMIWFPELLLSSPATSRSYITQSWSKARIYYDGFVLYVEGALIESTCEVNVKYYPFDVQSCNTSFISLGYTYKDVNLMWVKESIDITLYPGNSMWDLESTSVSVQTVATGGGQQEMFVTFNLRRKPGYAIVNVLLPILFLGILNAFVFLLIPESGERIGYCITTLLAIAVYMTIIMSSLPQSSDPTPLINYKLLIDLVYSALIIVAVILNMRLNGKDDDVPVPKILVSFYLALMCRACGGKPVRPASNGFTADQNATSSNESSSKLQESDIPDYSPVNSVDAQKVTWKKISSLLDISFFVLFVFLSFLIFVVFISILKSGS</sequence>
<evidence type="ECO:0000256" key="4">
    <source>
        <dbReference type="ARBA" id="ARBA00023136"/>
    </source>
</evidence>
<keyword evidence="5" id="KW-0732">Signal</keyword>
<keyword evidence="10" id="KW-1185">Reference proteome</keyword>
<dbReference type="CDD" id="cd18989">
    <property type="entry name" value="LGIC_ECD_cation"/>
    <property type="match status" value="1"/>
</dbReference>
<keyword evidence="2 5" id="KW-0812">Transmembrane</keyword>
<evidence type="ECO:0000256" key="6">
    <source>
        <dbReference type="SAM" id="MobiDB-lite"/>
    </source>
</evidence>
<dbReference type="PANTHER" id="PTHR18945">
    <property type="entry name" value="NEUROTRANSMITTER GATED ION CHANNEL"/>
    <property type="match status" value="1"/>
</dbReference>
<keyword evidence="5" id="KW-0813">Transport</keyword>
<feature type="domain" description="Neurotransmitter-gated ion-channel transmembrane" evidence="8">
    <location>
        <begin position="237"/>
        <end position="372"/>
    </location>
</feature>
<keyword evidence="5" id="KW-0407">Ion channel</keyword>
<dbReference type="Pfam" id="PF02932">
    <property type="entry name" value="Neur_chan_memb"/>
    <property type="match status" value="1"/>
</dbReference>
<dbReference type="PROSITE" id="PS00236">
    <property type="entry name" value="NEUROTR_ION_CHANNEL"/>
    <property type="match status" value="1"/>
</dbReference>
<gene>
    <name evidence="9" type="ORF">DPMN_193864</name>
</gene>
<dbReference type="InterPro" id="IPR036734">
    <property type="entry name" value="Neur_chan_lig-bd_sf"/>
</dbReference>
<dbReference type="Pfam" id="PF02931">
    <property type="entry name" value="Neur_chan_LBD"/>
    <property type="match status" value="1"/>
</dbReference>
<dbReference type="Gene3D" id="2.70.170.10">
    <property type="entry name" value="Neurotransmitter-gated ion-channel ligand-binding domain"/>
    <property type="match status" value="1"/>
</dbReference>
<dbReference type="SUPFAM" id="SSF90112">
    <property type="entry name" value="Neurotransmitter-gated ion-channel transmembrane pore"/>
    <property type="match status" value="1"/>
</dbReference>
<dbReference type="SUPFAM" id="SSF63712">
    <property type="entry name" value="Nicotinic receptor ligand binding domain-like"/>
    <property type="match status" value="1"/>
</dbReference>
<dbReference type="GO" id="GO:0004888">
    <property type="term" value="F:transmembrane signaling receptor activity"/>
    <property type="evidence" value="ECO:0007669"/>
    <property type="project" value="InterPro"/>
</dbReference>
<dbReference type="InterPro" id="IPR036719">
    <property type="entry name" value="Neuro-gated_channel_TM_sf"/>
</dbReference>
<dbReference type="FunFam" id="2.70.170.10:FF:000028">
    <property type="entry name" value="AcetylCholine Receptor"/>
    <property type="match status" value="1"/>
</dbReference>